<name>A0A3B0R4V5_9ZZZZ</name>
<organism evidence="2">
    <name type="scientific">hydrothermal vent metagenome</name>
    <dbReference type="NCBI Taxonomy" id="652676"/>
    <lineage>
        <taxon>unclassified sequences</taxon>
        <taxon>metagenomes</taxon>
        <taxon>ecological metagenomes</taxon>
    </lineage>
</organism>
<feature type="transmembrane region" description="Helical" evidence="1">
    <location>
        <begin position="36"/>
        <end position="54"/>
    </location>
</feature>
<proteinExistence type="predicted"/>
<keyword evidence="1" id="KW-0472">Membrane</keyword>
<keyword evidence="1" id="KW-0812">Transmembrane</keyword>
<reference evidence="2" key="1">
    <citation type="submission" date="2018-06" db="EMBL/GenBank/DDBJ databases">
        <authorList>
            <person name="Zhirakovskaya E."/>
        </authorList>
    </citation>
    <scope>NUCLEOTIDE SEQUENCE</scope>
</reference>
<protein>
    <submittedName>
        <fullName evidence="2">Uncharacterized protein</fullName>
    </submittedName>
</protein>
<evidence type="ECO:0000313" key="2">
    <source>
        <dbReference type="EMBL" id="VAV84116.1"/>
    </source>
</evidence>
<accession>A0A3B0R4V5</accession>
<feature type="non-terminal residue" evidence="2">
    <location>
        <position position="1"/>
    </location>
</feature>
<evidence type="ECO:0000256" key="1">
    <source>
        <dbReference type="SAM" id="Phobius"/>
    </source>
</evidence>
<feature type="transmembrane region" description="Helical" evidence="1">
    <location>
        <begin position="84"/>
        <end position="104"/>
    </location>
</feature>
<dbReference type="EMBL" id="UOEB01000130">
    <property type="protein sequence ID" value="VAV84116.1"/>
    <property type="molecule type" value="Genomic_DNA"/>
</dbReference>
<feature type="transmembrane region" description="Helical" evidence="1">
    <location>
        <begin position="60"/>
        <end position="77"/>
    </location>
</feature>
<keyword evidence="1" id="KW-1133">Transmembrane helix</keyword>
<gene>
    <name evidence="2" type="ORF">MNBD_BACTEROID02-999</name>
</gene>
<sequence length="105" mass="12267">LFIFVAMLPFEIRDMQFDNLKLSTVPQKIGIKKTKIIGVILLVLFFLMEILKSNTSEPKTMIVFMIAVLLLGFLLFSNIKRQKYYSSFWVEGIPIIWMVLTLYLT</sequence>
<dbReference type="AlphaFoldDB" id="A0A3B0R4V5"/>